<reference evidence="1" key="1">
    <citation type="submission" date="2017-08" db="EMBL/GenBank/DDBJ databases">
        <authorList>
            <person name="Polle J.E."/>
            <person name="Barry K."/>
            <person name="Cushman J."/>
            <person name="Schmutz J."/>
            <person name="Tran D."/>
            <person name="Hathwaick L.T."/>
            <person name="Yim W.C."/>
            <person name="Jenkins J."/>
            <person name="Mckie-Krisberg Z.M."/>
            <person name="Prochnik S."/>
            <person name="Lindquist E."/>
            <person name="Dockter R.B."/>
            <person name="Adam C."/>
            <person name="Molina H."/>
            <person name="Bunkerborg J."/>
            <person name="Jin E."/>
            <person name="Buchheim M."/>
            <person name="Magnuson J."/>
        </authorList>
    </citation>
    <scope>NUCLEOTIDE SEQUENCE</scope>
    <source>
        <strain evidence="1">CCAP 19/18</strain>
    </source>
</reference>
<evidence type="ECO:0000313" key="2">
    <source>
        <dbReference type="Proteomes" id="UP000815325"/>
    </source>
</evidence>
<comment type="caution">
    <text evidence="1">The sequence shown here is derived from an EMBL/GenBank/DDBJ whole genome shotgun (WGS) entry which is preliminary data.</text>
</comment>
<proteinExistence type="predicted"/>
<sequence>MGCSTGCPLCTISYAVDQLPAWLPLLAIASDTEQQLPDRLMSKNFYATVDQLPAGVVLYEPGFSKPPTKFCSDSHVHCAFLSVPKR</sequence>
<accession>A0ABQ7G3G5</accession>
<protein>
    <recommendedName>
        <fullName evidence="3">Encoded protein</fullName>
    </recommendedName>
</protein>
<dbReference type="Proteomes" id="UP000815325">
    <property type="component" value="Unassembled WGS sequence"/>
</dbReference>
<name>A0ABQ7G3G5_DUNSA</name>
<organism evidence="1 2">
    <name type="scientific">Dunaliella salina</name>
    <name type="common">Green alga</name>
    <name type="synonym">Protococcus salinus</name>
    <dbReference type="NCBI Taxonomy" id="3046"/>
    <lineage>
        <taxon>Eukaryota</taxon>
        <taxon>Viridiplantae</taxon>
        <taxon>Chlorophyta</taxon>
        <taxon>core chlorophytes</taxon>
        <taxon>Chlorophyceae</taxon>
        <taxon>CS clade</taxon>
        <taxon>Chlamydomonadales</taxon>
        <taxon>Dunaliellaceae</taxon>
        <taxon>Dunaliella</taxon>
    </lineage>
</organism>
<keyword evidence="2" id="KW-1185">Reference proteome</keyword>
<evidence type="ECO:0000313" key="1">
    <source>
        <dbReference type="EMBL" id="KAF5829156.1"/>
    </source>
</evidence>
<dbReference type="EMBL" id="MU070197">
    <property type="protein sequence ID" value="KAF5829156.1"/>
    <property type="molecule type" value="Genomic_DNA"/>
</dbReference>
<gene>
    <name evidence="1" type="ORF">DUNSADRAFT_16498</name>
</gene>
<evidence type="ECO:0008006" key="3">
    <source>
        <dbReference type="Google" id="ProtNLM"/>
    </source>
</evidence>